<proteinExistence type="predicted"/>
<dbReference type="EMBL" id="GBRH01200322">
    <property type="protein sequence ID" value="JAD97573.1"/>
    <property type="molecule type" value="Transcribed_RNA"/>
</dbReference>
<accession>A0A0A9EEZ4</accession>
<sequence length="81" mass="9311">MANHVLHEDQGHIQLLNLTKATYNNVKRIIVCFDIFTDIKHMHTNGIIITNCLITTHHGAEQLISCFYLSTVNQPFKNHII</sequence>
<dbReference type="AlphaFoldDB" id="A0A0A9EEZ4"/>
<protein>
    <submittedName>
        <fullName evidence="1">Uncharacterized protein</fullName>
    </submittedName>
</protein>
<reference evidence="1" key="2">
    <citation type="journal article" date="2015" name="Data Brief">
        <title>Shoot transcriptome of the giant reed, Arundo donax.</title>
        <authorList>
            <person name="Barrero R.A."/>
            <person name="Guerrero F.D."/>
            <person name="Moolhuijzen P."/>
            <person name="Goolsby J.A."/>
            <person name="Tidwell J."/>
            <person name="Bellgard S.E."/>
            <person name="Bellgard M.I."/>
        </authorList>
    </citation>
    <scope>NUCLEOTIDE SEQUENCE</scope>
    <source>
        <tissue evidence="1">Shoot tissue taken approximately 20 cm above the soil surface</tissue>
    </source>
</reference>
<organism evidence="1">
    <name type="scientific">Arundo donax</name>
    <name type="common">Giant reed</name>
    <name type="synonym">Donax arundinaceus</name>
    <dbReference type="NCBI Taxonomy" id="35708"/>
    <lineage>
        <taxon>Eukaryota</taxon>
        <taxon>Viridiplantae</taxon>
        <taxon>Streptophyta</taxon>
        <taxon>Embryophyta</taxon>
        <taxon>Tracheophyta</taxon>
        <taxon>Spermatophyta</taxon>
        <taxon>Magnoliopsida</taxon>
        <taxon>Liliopsida</taxon>
        <taxon>Poales</taxon>
        <taxon>Poaceae</taxon>
        <taxon>PACMAD clade</taxon>
        <taxon>Arundinoideae</taxon>
        <taxon>Arundineae</taxon>
        <taxon>Arundo</taxon>
    </lineage>
</organism>
<name>A0A0A9EEZ4_ARUDO</name>
<reference evidence="1" key="1">
    <citation type="submission" date="2014-09" db="EMBL/GenBank/DDBJ databases">
        <authorList>
            <person name="Magalhaes I.L.F."/>
            <person name="Oliveira U."/>
            <person name="Santos F.R."/>
            <person name="Vidigal T.H.D.A."/>
            <person name="Brescovit A.D."/>
            <person name="Santos A.J."/>
        </authorList>
    </citation>
    <scope>NUCLEOTIDE SEQUENCE</scope>
    <source>
        <tissue evidence="1">Shoot tissue taken approximately 20 cm above the soil surface</tissue>
    </source>
</reference>
<evidence type="ECO:0000313" key="1">
    <source>
        <dbReference type="EMBL" id="JAD97573.1"/>
    </source>
</evidence>